<evidence type="ECO:0000256" key="6">
    <source>
        <dbReference type="ARBA" id="ARBA00022692"/>
    </source>
</evidence>
<reference evidence="13" key="1">
    <citation type="submission" date="2017-06" db="EMBL/GenBank/DDBJ databases">
        <authorList>
            <person name="Varghese N."/>
            <person name="Submissions S."/>
        </authorList>
    </citation>
    <scope>NUCLEOTIDE SEQUENCE [LARGE SCALE GENOMIC DNA]</scope>
    <source>
        <strain evidence="13">Ca-68</strain>
    </source>
</reference>
<dbReference type="EMBL" id="FZOA01000001">
    <property type="protein sequence ID" value="SNR63420.1"/>
    <property type="molecule type" value="Genomic_DNA"/>
</dbReference>
<evidence type="ECO:0000256" key="3">
    <source>
        <dbReference type="ARBA" id="ARBA00022448"/>
    </source>
</evidence>
<sequence>MLQFPRFDFTPEAQQEPLTLQVALAPQPSPVQANVAIPAPEPVKPAEPEPPHTPEPPPIPKKPLPPKPKPAPKTPEPPAPSPPQTQEPAPVPEAVPSEEVATPEVMTTTAPVTTPIPAPVAPVHTPAPEPPPANTGPSQEDIDAARNRYSGLLSRAIAKYKQYPKIAQMRGWTGEVILEVHCDEQGQVMSIQVKQSSGHKVLDEQAMTMVNKASPLPQPPEILRNNKHLVILVPVPFTLEAP</sequence>
<dbReference type="Proteomes" id="UP000198305">
    <property type="component" value="Unassembled WGS sequence"/>
</dbReference>
<name>A0A238XXK1_9PROT</name>
<keyword evidence="5" id="KW-0997">Cell inner membrane</keyword>
<dbReference type="PRINTS" id="PR01217">
    <property type="entry name" value="PRICHEXTENSN"/>
</dbReference>
<dbReference type="Gene3D" id="3.30.1150.10">
    <property type="match status" value="1"/>
</dbReference>
<dbReference type="PANTHER" id="PTHR33446">
    <property type="entry name" value="PROTEIN TONB-RELATED"/>
    <property type="match status" value="1"/>
</dbReference>
<comment type="subcellular location">
    <subcellularLocation>
        <location evidence="1">Cell inner membrane</location>
        <topology evidence="1">Single-pass membrane protein</topology>
        <orientation evidence="1">Periplasmic side</orientation>
    </subcellularLocation>
</comment>
<keyword evidence="9" id="KW-0472">Membrane</keyword>
<dbReference type="GO" id="GO:0055085">
    <property type="term" value="P:transmembrane transport"/>
    <property type="evidence" value="ECO:0007669"/>
    <property type="project" value="InterPro"/>
</dbReference>
<accession>A0A238XXK1</accession>
<evidence type="ECO:0000256" key="10">
    <source>
        <dbReference type="SAM" id="MobiDB-lite"/>
    </source>
</evidence>
<keyword evidence="7" id="KW-0653">Protein transport</keyword>
<dbReference type="PANTHER" id="PTHR33446:SF2">
    <property type="entry name" value="PROTEIN TONB"/>
    <property type="match status" value="1"/>
</dbReference>
<evidence type="ECO:0000256" key="8">
    <source>
        <dbReference type="ARBA" id="ARBA00022989"/>
    </source>
</evidence>
<dbReference type="AlphaFoldDB" id="A0A238XXK1"/>
<keyword evidence="3" id="KW-0813">Transport</keyword>
<evidence type="ECO:0000256" key="4">
    <source>
        <dbReference type="ARBA" id="ARBA00022475"/>
    </source>
</evidence>
<evidence type="ECO:0000256" key="1">
    <source>
        <dbReference type="ARBA" id="ARBA00004383"/>
    </source>
</evidence>
<dbReference type="NCBIfam" id="TIGR01352">
    <property type="entry name" value="tonB_Cterm"/>
    <property type="match status" value="1"/>
</dbReference>
<keyword evidence="4" id="KW-1003">Cell membrane</keyword>
<evidence type="ECO:0000313" key="13">
    <source>
        <dbReference type="Proteomes" id="UP000198305"/>
    </source>
</evidence>
<evidence type="ECO:0000313" key="12">
    <source>
        <dbReference type="EMBL" id="SNR63420.1"/>
    </source>
</evidence>
<feature type="domain" description="TonB C-terminal" evidence="11">
    <location>
        <begin position="148"/>
        <end position="242"/>
    </location>
</feature>
<feature type="region of interest" description="Disordered" evidence="10">
    <location>
        <begin position="31"/>
        <end position="141"/>
    </location>
</feature>
<dbReference type="GO" id="GO:0015031">
    <property type="term" value="P:protein transport"/>
    <property type="evidence" value="ECO:0007669"/>
    <property type="project" value="UniProtKB-KW"/>
</dbReference>
<keyword evidence="13" id="KW-1185">Reference proteome</keyword>
<dbReference type="InterPro" id="IPR006260">
    <property type="entry name" value="TonB/TolA_C"/>
</dbReference>
<protein>
    <submittedName>
        <fullName evidence="12">Outer membrane transport energization protein TonB</fullName>
    </submittedName>
</protein>
<evidence type="ECO:0000256" key="7">
    <source>
        <dbReference type="ARBA" id="ARBA00022927"/>
    </source>
</evidence>
<evidence type="ECO:0000256" key="9">
    <source>
        <dbReference type="ARBA" id="ARBA00023136"/>
    </source>
</evidence>
<keyword evidence="6" id="KW-0812">Transmembrane</keyword>
<organism evidence="12 13">
    <name type="scientific">Methylobacillus rhizosphaerae</name>
    <dbReference type="NCBI Taxonomy" id="551994"/>
    <lineage>
        <taxon>Bacteria</taxon>
        <taxon>Pseudomonadati</taxon>
        <taxon>Pseudomonadota</taxon>
        <taxon>Betaproteobacteria</taxon>
        <taxon>Nitrosomonadales</taxon>
        <taxon>Methylophilaceae</taxon>
        <taxon>Methylobacillus</taxon>
    </lineage>
</organism>
<gene>
    <name evidence="12" type="ORF">SAMN05192560_0267</name>
</gene>
<dbReference type="InterPro" id="IPR051045">
    <property type="entry name" value="TonB-dependent_transducer"/>
</dbReference>
<feature type="compositionally biased region" description="Pro residues" evidence="10">
    <location>
        <begin position="114"/>
        <end position="134"/>
    </location>
</feature>
<evidence type="ECO:0000259" key="11">
    <source>
        <dbReference type="PROSITE" id="PS52015"/>
    </source>
</evidence>
<evidence type="ECO:0000256" key="2">
    <source>
        <dbReference type="ARBA" id="ARBA00006555"/>
    </source>
</evidence>
<dbReference type="PROSITE" id="PS52015">
    <property type="entry name" value="TONB_CTD"/>
    <property type="match status" value="1"/>
</dbReference>
<dbReference type="GO" id="GO:0031992">
    <property type="term" value="F:energy transducer activity"/>
    <property type="evidence" value="ECO:0007669"/>
    <property type="project" value="TreeGrafter"/>
</dbReference>
<dbReference type="InterPro" id="IPR037682">
    <property type="entry name" value="TonB_C"/>
</dbReference>
<dbReference type="Pfam" id="PF03544">
    <property type="entry name" value="TonB_C"/>
    <property type="match status" value="1"/>
</dbReference>
<proteinExistence type="inferred from homology"/>
<keyword evidence="8" id="KW-1133">Transmembrane helix</keyword>
<dbReference type="GO" id="GO:0098797">
    <property type="term" value="C:plasma membrane protein complex"/>
    <property type="evidence" value="ECO:0007669"/>
    <property type="project" value="TreeGrafter"/>
</dbReference>
<feature type="compositionally biased region" description="Low complexity" evidence="10">
    <location>
        <begin position="94"/>
        <end position="113"/>
    </location>
</feature>
<comment type="similarity">
    <text evidence="2">Belongs to the TonB family.</text>
</comment>
<feature type="compositionally biased region" description="Pro residues" evidence="10">
    <location>
        <begin position="53"/>
        <end position="93"/>
    </location>
</feature>
<evidence type="ECO:0000256" key="5">
    <source>
        <dbReference type="ARBA" id="ARBA00022519"/>
    </source>
</evidence>
<dbReference type="SUPFAM" id="SSF74653">
    <property type="entry name" value="TolA/TonB C-terminal domain"/>
    <property type="match status" value="1"/>
</dbReference>